<feature type="region of interest" description="Disordered" evidence="1">
    <location>
        <begin position="1"/>
        <end position="78"/>
    </location>
</feature>
<protein>
    <recommendedName>
        <fullName evidence="4">Protein SSUH2 homolog</fullName>
    </recommendedName>
</protein>
<dbReference type="InterPro" id="IPR052789">
    <property type="entry name" value="SSUH2_homolog"/>
</dbReference>
<proteinExistence type="predicted"/>
<comment type="caution">
    <text evidence="2">The sequence shown here is derived from an EMBL/GenBank/DDBJ whole genome shotgun (WGS) entry which is preliminary data.</text>
</comment>
<name>A0A8S4QDZ7_OWEFU</name>
<dbReference type="EMBL" id="CAIIXF020000257">
    <property type="protein sequence ID" value="CAH1803108.1"/>
    <property type="molecule type" value="Genomic_DNA"/>
</dbReference>
<feature type="non-terminal residue" evidence="2">
    <location>
        <position position="1"/>
    </location>
</feature>
<evidence type="ECO:0000256" key="1">
    <source>
        <dbReference type="SAM" id="MobiDB-lite"/>
    </source>
</evidence>
<feature type="compositionally biased region" description="Pro residues" evidence="1">
    <location>
        <begin position="62"/>
        <end position="71"/>
    </location>
</feature>
<accession>A0A8S4QDZ7</accession>
<dbReference type="AlphaFoldDB" id="A0A8S4QDZ7"/>
<dbReference type="PANTHER" id="PTHR48465:SF1">
    <property type="entry name" value="PROTEIN SSUH2 HOMOLOG"/>
    <property type="match status" value="1"/>
</dbReference>
<dbReference type="OrthoDB" id="3355217at2759"/>
<evidence type="ECO:0008006" key="4">
    <source>
        <dbReference type="Google" id="ProtNLM"/>
    </source>
</evidence>
<keyword evidence="3" id="KW-1185">Reference proteome</keyword>
<sequence>MPSNQQAWQPGQGGPYQWDNMPDDDPIDNPNAGPPQYGHPPMDNMQSYDGYGNVGGFGSANPCPPPPPPPQQTGEPPLMQFDSVANLSEEQVREAMMNFVAEHCCYGKSPAKEMAIQNIAPSSALHYTLETFSEARSTGYAEEPYRGQPIDGPEMGMPPGPWQIPCEPNSHFNNHTKKIEVPHTARVQPCHVCMGRGFNRCYRCHGRGQVRCHSCGGDGRVTRHDAEGHAHQERCHGCGGDGRRRCTTCGGDGRITCGKCQGCRNLKVFIQLTVN</sequence>
<reference evidence="2" key="1">
    <citation type="submission" date="2022-03" db="EMBL/GenBank/DDBJ databases">
        <authorList>
            <person name="Martin C."/>
        </authorList>
    </citation>
    <scope>NUCLEOTIDE SEQUENCE</scope>
</reference>
<organism evidence="2 3">
    <name type="scientific">Owenia fusiformis</name>
    <name type="common">Polychaete worm</name>
    <dbReference type="NCBI Taxonomy" id="6347"/>
    <lineage>
        <taxon>Eukaryota</taxon>
        <taxon>Metazoa</taxon>
        <taxon>Spiralia</taxon>
        <taxon>Lophotrochozoa</taxon>
        <taxon>Annelida</taxon>
        <taxon>Polychaeta</taxon>
        <taxon>Sedentaria</taxon>
        <taxon>Canalipalpata</taxon>
        <taxon>Sabellida</taxon>
        <taxon>Oweniida</taxon>
        <taxon>Oweniidae</taxon>
        <taxon>Owenia</taxon>
    </lineage>
</organism>
<evidence type="ECO:0000313" key="2">
    <source>
        <dbReference type="EMBL" id="CAH1803108.1"/>
    </source>
</evidence>
<gene>
    <name evidence="2" type="ORF">OFUS_LOCUS26728</name>
</gene>
<dbReference type="PANTHER" id="PTHR48465">
    <property type="entry name" value="PROTEIN SSUH2 HOMOLOG"/>
    <property type="match status" value="1"/>
</dbReference>
<dbReference type="Proteomes" id="UP000749559">
    <property type="component" value="Unassembled WGS sequence"/>
</dbReference>
<evidence type="ECO:0000313" key="3">
    <source>
        <dbReference type="Proteomes" id="UP000749559"/>
    </source>
</evidence>